<sequence>MNLFRRKMLSAFLTALFASVAVTLITPPDILLGEHYSYVDNLLVVTGYVFVGVFVYGVPFSVLMDLITKSWGPARFFFSFAFHIIGGLLPFFVLWFFTLHSLVIAVLFFLIDEGLRQRRKHDVGDVSLSGQV</sequence>
<name>A0A4Z0H3C7_9BACI</name>
<keyword evidence="1" id="KW-1133">Transmembrane helix</keyword>
<dbReference type="EMBL" id="SRJC01000001">
    <property type="protein sequence ID" value="TGB03685.1"/>
    <property type="molecule type" value="Genomic_DNA"/>
</dbReference>
<dbReference type="Proteomes" id="UP000297982">
    <property type="component" value="Unassembled WGS sequence"/>
</dbReference>
<gene>
    <name evidence="2" type="ORF">E4663_01385</name>
</gene>
<protein>
    <submittedName>
        <fullName evidence="2">Uncharacterized protein</fullName>
    </submittedName>
</protein>
<organism evidence="2 3">
    <name type="scientific">Halobacillus salinus</name>
    <dbReference type="NCBI Taxonomy" id="192814"/>
    <lineage>
        <taxon>Bacteria</taxon>
        <taxon>Bacillati</taxon>
        <taxon>Bacillota</taxon>
        <taxon>Bacilli</taxon>
        <taxon>Bacillales</taxon>
        <taxon>Bacillaceae</taxon>
        <taxon>Halobacillus</taxon>
    </lineage>
</organism>
<comment type="caution">
    <text evidence="2">The sequence shown here is derived from an EMBL/GenBank/DDBJ whole genome shotgun (WGS) entry which is preliminary data.</text>
</comment>
<accession>A0A4Z0H3C7</accession>
<evidence type="ECO:0000256" key="1">
    <source>
        <dbReference type="SAM" id="Phobius"/>
    </source>
</evidence>
<feature type="transmembrane region" description="Helical" evidence="1">
    <location>
        <begin position="80"/>
        <end position="111"/>
    </location>
</feature>
<proteinExistence type="predicted"/>
<feature type="transmembrane region" description="Helical" evidence="1">
    <location>
        <begin position="45"/>
        <end position="68"/>
    </location>
</feature>
<keyword evidence="1" id="KW-0472">Membrane</keyword>
<reference evidence="2 3" key="1">
    <citation type="journal article" date="2003" name="Int. J. Syst. Evol. Microbiol.">
        <title>Halobacillus salinus sp. nov., isolated from a salt lake on the coast of the East Sea in Korea.</title>
        <authorList>
            <person name="Yoon J.H."/>
            <person name="Kang K.H."/>
            <person name="Park Y.H."/>
        </authorList>
    </citation>
    <scope>NUCLEOTIDE SEQUENCE [LARGE SCALE GENOMIC DNA]</scope>
    <source>
        <strain evidence="2 3">HSL-3</strain>
    </source>
</reference>
<dbReference type="RefSeq" id="WP_135326404.1">
    <property type="nucleotide sequence ID" value="NZ_SRJC01000001.1"/>
</dbReference>
<dbReference type="AlphaFoldDB" id="A0A4Z0H3C7"/>
<keyword evidence="1" id="KW-0812">Transmembrane</keyword>
<evidence type="ECO:0000313" key="3">
    <source>
        <dbReference type="Proteomes" id="UP000297982"/>
    </source>
</evidence>
<evidence type="ECO:0000313" key="2">
    <source>
        <dbReference type="EMBL" id="TGB03685.1"/>
    </source>
</evidence>
<keyword evidence="3" id="KW-1185">Reference proteome</keyword>